<reference evidence="1 2" key="1">
    <citation type="journal article" date="2012" name="PLoS ONE">
        <title>Edwardsiella comparative phylogenomics reveal the new intra/inter-species taxonomic relationships, virulence evolution and niche adaptation mechanisms.</title>
        <authorList>
            <person name="Yang M."/>
            <person name="Lv Y."/>
            <person name="Xiao J."/>
            <person name="Wu H."/>
            <person name="Zheng H."/>
            <person name="Liu Q."/>
            <person name="Zhang Y."/>
            <person name="Wang Q."/>
        </authorList>
    </citation>
    <scope>NUCLEOTIDE SEQUENCE [LARGE SCALE GENOMIC DNA]</scope>
    <source>
        <strain evidence="2">080813</strain>
    </source>
</reference>
<dbReference type="Gene3D" id="3.30.50.20">
    <property type="entry name" value="prophage-derive protein ybcO"/>
    <property type="match status" value="1"/>
</dbReference>
<dbReference type="HOGENOM" id="CLU_155134_1_1_6"/>
<dbReference type="AlphaFoldDB" id="A0A076LNF1"/>
<dbReference type="KEGG" id="ete:ETEE_3635"/>
<accession>A0A076LNF1</accession>
<protein>
    <recommendedName>
        <fullName evidence="3">DUF1364 domain-containing protein</fullName>
    </recommendedName>
</protein>
<sequence>MKKSGAFRSRAWRESARGQGCTLQIPGICNGDPQTVVLCHLPSPMHGMGYKSDDFWAVYGCSACHDVLDGRAPYDWRPGEREEVMLAALYWTLRGRLGIELFQISC</sequence>
<evidence type="ECO:0000313" key="2">
    <source>
        <dbReference type="Proteomes" id="UP000028681"/>
    </source>
</evidence>
<dbReference type="GeneID" id="33941049"/>
<name>A0A076LNF1_9GAMM</name>
<dbReference type="Proteomes" id="UP000028681">
    <property type="component" value="Chromosome"/>
</dbReference>
<proteinExistence type="predicted"/>
<dbReference type="Pfam" id="PF07102">
    <property type="entry name" value="YbcO"/>
    <property type="match status" value="1"/>
</dbReference>
<dbReference type="InterPro" id="IPR010774">
    <property type="entry name" value="YbcO"/>
</dbReference>
<gene>
    <name evidence="1" type="ORF">ETEE_3635</name>
</gene>
<evidence type="ECO:0008006" key="3">
    <source>
        <dbReference type="Google" id="ProtNLM"/>
    </source>
</evidence>
<dbReference type="EMBL" id="CP006664">
    <property type="protein sequence ID" value="AIJ10055.1"/>
    <property type="molecule type" value="Genomic_DNA"/>
</dbReference>
<evidence type="ECO:0000313" key="1">
    <source>
        <dbReference type="EMBL" id="AIJ10055.1"/>
    </source>
</evidence>
<organism evidence="1 2">
    <name type="scientific">Edwardsiella anguillarum ET080813</name>
    <dbReference type="NCBI Taxonomy" id="667120"/>
    <lineage>
        <taxon>Bacteria</taxon>
        <taxon>Pseudomonadati</taxon>
        <taxon>Pseudomonadota</taxon>
        <taxon>Gammaproteobacteria</taxon>
        <taxon>Enterobacterales</taxon>
        <taxon>Hafniaceae</taxon>
        <taxon>Edwardsiella</taxon>
    </lineage>
</organism>
<dbReference type="RefSeq" id="WP_034165086.1">
    <property type="nucleotide sequence ID" value="NZ_CP006664.1"/>
</dbReference>